<sequence>MKAKDWIKLTTNENSIKTLNTHSEQPLIIPVRENYDVNKQGRRTFRDQGDVFRTCLHCGEHFPATPDFFRPSLDNKKLVLRGACYTCEQINKSDHYIGWKNDYDAYRATRECVDCGLSKDNYKERFPNATEDNWMQMFDFDHQREWGKKRRHLSDMKSHFKISDVKPQGTKDWVWYDDTDEGKLWTSRLVAQELDKCEVRCRNCHHLKTNGQKENGATKTNHNLHQLHKKWLEDRNLLPPKPPN</sequence>
<dbReference type="EMBL" id="KY052795">
    <property type="protein sequence ID" value="ASE99794.1"/>
    <property type="molecule type" value="Genomic_DNA"/>
</dbReference>
<name>A0A218MKI6_9VIRU</name>
<reference evidence="1" key="1">
    <citation type="submission" date="2016-10" db="EMBL/GenBank/DDBJ databases">
        <authorList>
            <person name="Varghese N."/>
        </authorList>
    </citation>
    <scope>NUCLEOTIDE SEQUENCE</scope>
</reference>
<reference evidence="1" key="2">
    <citation type="journal article" date="2017" name="Nat. Commun.">
        <title>Single-virus genomics reveals hidden cosmopolitan and abundant viruses.</title>
        <authorList>
            <person name="Martinez-Hernandez F."/>
            <person name="Fornas O."/>
            <person name="Lluesma Gomez M."/>
            <person name="Bolduc B."/>
            <person name="de la Cruz Pena M.J."/>
            <person name="Martinez J.M."/>
            <person name="Anton J."/>
            <person name="Gasol J.M."/>
            <person name="Rosselli R."/>
            <person name="Rodriguez-Valera F."/>
            <person name="Sullivan M.B."/>
            <person name="Acinas S.G."/>
            <person name="Martinez-Garcia M."/>
        </authorList>
    </citation>
    <scope>NUCLEOTIDE SEQUENCE</scope>
</reference>
<evidence type="ECO:0000313" key="1">
    <source>
        <dbReference type="EMBL" id="ASE99794.1"/>
    </source>
</evidence>
<proteinExistence type="predicted"/>
<protein>
    <submittedName>
        <fullName evidence="1">Uncharacterized protein</fullName>
    </submittedName>
</protein>
<accession>A0A218MKI6</accession>
<organism evidence="1">
    <name type="scientific">uncultured virus</name>
    <dbReference type="NCBI Taxonomy" id="340016"/>
    <lineage>
        <taxon>Viruses</taxon>
        <taxon>environmental samples</taxon>
    </lineage>
</organism>